<keyword evidence="3" id="KW-1185">Reference proteome</keyword>
<evidence type="ECO:0000256" key="1">
    <source>
        <dbReference type="SAM" id="MobiDB-lite"/>
    </source>
</evidence>
<accession>A0ABN3AB75</accession>
<feature type="region of interest" description="Disordered" evidence="1">
    <location>
        <begin position="29"/>
        <end position="68"/>
    </location>
</feature>
<evidence type="ECO:0000313" key="3">
    <source>
        <dbReference type="Proteomes" id="UP001422759"/>
    </source>
</evidence>
<protein>
    <submittedName>
        <fullName evidence="2">Uncharacterized protein</fullName>
    </submittedName>
</protein>
<dbReference type="Proteomes" id="UP001422759">
    <property type="component" value="Unassembled WGS sequence"/>
</dbReference>
<gene>
    <name evidence="2" type="ORF">GCM10009760_61490</name>
</gene>
<comment type="caution">
    <text evidence="2">The sequence shown here is derived from an EMBL/GenBank/DDBJ whole genome shotgun (WGS) entry which is preliminary data.</text>
</comment>
<name>A0ABN3AB75_9ACTN</name>
<evidence type="ECO:0000313" key="2">
    <source>
        <dbReference type="EMBL" id="GAA2158451.1"/>
    </source>
</evidence>
<organism evidence="2 3">
    <name type="scientific">Kitasatospora kazusensis</name>
    <dbReference type="NCBI Taxonomy" id="407974"/>
    <lineage>
        <taxon>Bacteria</taxon>
        <taxon>Bacillati</taxon>
        <taxon>Actinomycetota</taxon>
        <taxon>Actinomycetes</taxon>
        <taxon>Kitasatosporales</taxon>
        <taxon>Streptomycetaceae</taxon>
        <taxon>Kitasatospora</taxon>
    </lineage>
</organism>
<dbReference type="EMBL" id="BAAANT010000068">
    <property type="protein sequence ID" value="GAA2158451.1"/>
    <property type="molecule type" value="Genomic_DNA"/>
</dbReference>
<sequence length="96" mass="10190">MCGTPFQAGCGAELFSGTTSAYFELEEADEPAARDDKGRLLTTADGSPADAPDQAGFRAFGKSKDSHDDLPQTVIGMAVTRDGIPVRVWSFATPHR</sequence>
<proteinExistence type="predicted"/>
<reference evidence="2 3" key="1">
    <citation type="journal article" date="2019" name="Int. J. Syst. Evol. Microbiol.">
        <title>The Global Catalogue of Microorganisms (GCM) 10K type strain sequencing project: providing services to taxonomists for standard genome sequencing and annotation.</title>
        <authorList>
            <consortium name="The Broad Institute Genomics Platform"/>
            <consortium name="The Broad Institute Genome Sequencing Center for Infectious Disease"/>
            <person name="Wu L."/>
            <person name="Ma J."/>
        </authorList>
    </citation>
    <scope>NUCLEOTIDE SEQUENCE [LARGE SCALE GENOMIC DNA]</scope>
    <source>
        <strain evidence="2 3">JCM 14560</strain>
    </source>
</reference>